<proteinExistence type="predicted"/>
<name>A0A6C0LS46_9ZZZZ</name>
<dbReference type="SUPFAM" id="SSF103642">
    <property type="entry name" value="Sec-C motif"/>
    <property type="match status" value="1"/>
</dbReference>
<feature type="compositionally biased region" description="Acidic residues" evidence="1">
    <location>
        <begin position="101"/>
        <end position="110"/>
    </location>
</feature>
<sequence length="154" mass="17704">MSGSDVDFYRESYKNRENLKKSDGGQCYSCFHEFKYADVEDWADADLTAICPHCMVDAVVPYNKLPDDLDDCKDLMEAWHKRGFGTAKLNHEDDRKKLEDDIPQYESDPDEGVKKTINVFIDKTTKSQPKKVGRNEQCPCGSRKKYKKCCVTAE</sequence>
<accession>A0A6C0LS46</accession>
<dbReference type="AlphaFoldDB" id="A0A6C0LS46"/>
<feature type="region of interest" description="Disordered" evidence="1">
    <location>
        <begin position="90"/>
        <end position="113"/>
    </location>
</feature>
<feature type="compositionally biased region" description="Basic and acidic residues" evidence="1">
    <location>
        <begin position="90"/>
        <end position="100"/>
    </location>
</feature>
<evidence type="ECO:0000313" key="2">
    <source>
        <dbReference type="EMBL" id="QHU33579.1"/>
    </source>
</evidence>
<dbReference type="Gene3D" id="3.10.450.50">
    <property type="match status" value="1"/>
</dbReference>
<dbReference type="InterPro" id="IPR004027">
    <property type="entry name" value="SEC_C_motif"/>
</dbReference>
<dbReference type="Pfam" id="PF02810">
    <property type="entry name" value="SEC-C"/>
    <property type="match status" value="1"/>
</dbReference>
<evidence type="ECO:0000256" key="1">
    <source>
        <dbReference type="SAM" id="MobiDB-lite"/>
    </source>
</evidence>
<dbReference type="EMBL" id="MN740559">
    <property type="protein sequence ID" value="QHU33579.1"/>
    <property type="molecule type" value="Genomic_DNA"/>
</dbReference>
<protein>
    <submittedName>
        <fullName evidence="2">Uncharacterized protein</fullName>
    </submittedName>
</protein>
<reference evidence="2" key="1">
    <citation type="journal article" date="2020" name="Nature">
        <title>Giant virus diversity and host interactions through global metagenomics.</title>
        <authorList>
            <person name="Schulz F."/>
            <person name="Roux S."/>
            <person name="Paez-Espino D."/>
            <person name="Jungbluth S."/>
            <person name="Walsh D.A."/>
            <person name="Denef V.J."/>
            <person name="McMahon K.D."/>
            <person name="Konstantinidis K.T."/>
            <person name="Eloe-Fadrosh E.A."/>
            <person name="Kyrpides N.C."/>
            <person name="Woyke T."/>
        </authorList>
    </citation>
    <scope>NUCLEOTIDE SEQUENCE</scope>
    <source>
        <strain evidence="2">GVMAG-S-1016704-121</strain>
    </source>
</reference>
<organism evidence="2">
    <name type="scientific">viral metagenome</name>
    <dbReference type="NCBI Taxonomy" id="1070528"/>
    <lineage>
        <taxon>unclassified sequences</taxon>
        <taxon>metagenomes</taxon>
        <taxon>organismal metagenomes</taxon>
    </lineage>
</organism>
<feature type="region of interest" description="Disordered" evidence="1">
    <location>
        <begin position="126"/>
        <end position="146"/>
    </location>
</feature>